<evidence type="ECO:0000256" key="1">
    <source>
        <dbReference type="SAM" id="Phobius"/>
    </source>
</evidence>
<proteinExistence type="predicted"/>
<comment type="caution">
    <text evidence="2">The sequence shown here is derived from an EMBL/GenBank/DDBJ whole genome shotgun (WGS) entry which is preliminary data.</text>
</comment>
<accession>A0A699KRJ6</accession>
<feature type="transmembrane region" description="Helical" evidence="1">
    <location>
        <begin position="113"/>
        <end position="132"/>
    </location>
</feature>
<gene>
    <name evidence="2" type="ORF">Tci_679507</name>
</gene>
<protein>
    <submittedName>
        <fullName evidence="2">Uncharacterized protein</fullName>
    </submittedName>
</protein>
<sequence length="364" mass="40241">MLLQSHQTQFTFNPVLQIPNRSFITIKSRKSTITYAKRNKPFFKSHKSTKPFIQFARFAASNLHHVLPSPYNTIIHHLSSGDGSDGGGIRWTPFSGGGGGGGRRRRVTNNSQFWVFLGLGLGFVCCLGFLGFKDEVVVLGGLCLTMLLVIVKSGFVPDWLLGFCGGGVVVGVLLSKKDEVRKMVDSGVKTIEIGMGRRRQRGRRGGIRGRRDYIVEVESEIRYHLFSVSKPCLACSRVFIGDIYGDYVASCTGIIGIKHRHNVVRDTFVDICYRYGISAVDFVPGRAVIDVAQHKRGKYMDKRVAIGYGFLLFSFSSLGELEADAVALLKRIWKFSMTPDIGTYAAAHIFNRIGFAIAKGVGAR</sequence>
<dbReference type="PANTHER" id="PTHR48462:SF1">
    <property type="entry name" value="PROTEIN, PUTATIVE-RELATED"/>
    <property type="match status" value="1"/>
</dbReference>
<feature type="transmembrane region" description="Helical" evidence="1">
    <location>
        <begin position="341"/>
        <end position="358"/>
    </location>
</feature>
<keyword evidence="1" id="KW-0472">Membrane</keyword>
<feature type="transmembrane region" description="Helical" evidence="1">
    <location>
        <begin position="144"/>
        <end position="174"/>
    </location>
</feature>
<keyword evidence="1" id="KW-1133">Transmembrane helix</keyword>
<evidence type="ECO:0000313" key="2">
    <source>
        <dbReference type="EMBL" id="GFB07536.1"/>
    </source>
</evidence>
<feature type="transmembrane region" description="Helical" evidence="1">
    <location>
        <begin position="304"/>
        <end position="321"/>
    </location>
</feature>
<dbReference type="PANTHER" id="PTHR48462">
    <property type="entry name" value="PROTEIN, PUTATIVE-RELATED"/>
    <property type="match status" value="1"/>
</dbReference>
<name>A0A699KRJ6_TANCI</name>
<dbReference type="EMBL" id="BKCJ010546682">
    <property type="protein sequence ID" value="GFB07536.1"/>
    <property type="molecule type" value="Genomic_DNA"/>
</dbReference>
<dbReference type="AlphaFoldDB" id="A0A699KRJ6"/>
<keyword evidence="1" id="KW-0812">Transmembrane</keyword>
<reference evidence="2" key="1">
    <citation type="journal article" date="2019" name="Sci. Rep.">
        <title>Draft genome of Tanacetum cinerariifolium, the natural source of mosquito coil.</title>
        <authorList>
            <person name="Yamashiro T."/>
            <person name="Shiraishi A."/>
            <person name="Satake H."/>
            <person name="Nakayama K."/>
        </authorList>
    </citation>
    <scope>NUCLEOTIDE SEQUENCE</scope>
</reference>
<organism evidence="2">
    <name type="scientific">Tanacetum cinerariifolium</name>
    <name type="common">Dalmatian daisy</name>
    <name type="synonym">Chrysanthemum cinerariifolium</name>
    <dbReference type="NCBI Taxonomy" id="118510"/>
    <lineage>
        <taxon>Eukaryota</taxon>
        <taxon>Viridiplantae</taxon>
        <taxon>Streptophyta</taxon>
        <taxon>Embryophyta</taxon>
        <taxon>Tracheophyta</taxon>
        <taxon>Spermatophyta</taxon>
        <taxon>Magnoliopsida</taxon>
        <taxon>eudicotyledons</taxon>
        <taxon>Gunneridae</taxon>
        <taxon>Pentapetalae</taxon>
        <taxon>asterids</taxon>
        <taxon>campanulids</taxon>
        <taxon>Asterales</taxon>
        <taxon>Asteraceae</taxon>
        <taxon>Asteroideae</taxon>
        <taxon>Anthemideae</taxon>
        <taxon>Anthemidinae</taxon>
        <taxon>Tanacetum</taxon>
    </lineage>
</organism>